<organism evidence="5 6">
    <name type="scientific">Fodinibius salipaludis</name>
    <dbReference type="NCBI Taxonomy" id="2032627"/>
    <lineage>
        <taxon>Bacteria</taxon>
        <taxon>Pseudomonadati</taxon>
        <taxon>Balneolota</taxon>
        <taxon>Balneolia</taxon>
        <taxon>Balneolales</taxon>
        <taxon>Balneolaceae</taxon>
        <taxon>Fodinibius</taxon>
    </lineage>
</organism>
<evidence type="ECO:0000313" key="6">
    <source>
        <dbReference type="Proteomes" id="UP000218831"/>
    </source>
</evidence>
<dbReference type="AlphaFoldDB" id="A0A2A2GDY9"/>
<evidence type="ECO:0000259" key="4">
    <source>
        <dbReference type="Pfam" id="PF08545"/>
    </source>
</evidence>
<sequence>MVHNNRSIITGTGSYIPPNKVPNEHFLDRTFLNADGSSFDKTNEEIIQKFEEITGIKERRYAADDVLASDMGAKAAEKALEDAGLEPEELDYIIVAHNFGDVRADNPVTDMVPSLASRVKQKLKIDNPYCVAYDLPFGCPGWTQGIIQSNYYLQSGDASSCLVIGTETLSRICDPNDRDSMIYADGAGATVLESRKTDEDIGILSHAARTDAKEEAYFLRMEPPFDSDSAEAPLYMHMDGRKLYQYALTNVPDLVKSSLEKADLDFEDVHKVLIHQANAKMDAAILKRLGKLYDNQEVSDGLMPMTISWLGNTSVATIPTLLDLIRKNKMEDHQIESGDSLVFSSVGAGMNINSVVYQTP</sequence>
<protein>
    <submittedName>
        <fullName evidence="5">3-oxoacyl-ACP synthase</fullName>
    </submittedName>
</protein>
<feature type="domain" description="Beta-ketoacyl-[acyl-carrier-protein] synthase III N-terminal" evidence="4">
    <location>
        <begin position="133"/>
        <end position="211"/>
    </location>
</feature>
<dbReference type="GO" id="GO:0004315">
    <property type="term" value="F:3-oxoacyl-[acyl-carrier-protein] synthase activity"/>
    <property type="evidence" value="ECO:0007669"/>
    <property type="project" value="InterPro"/>
</dbReference>
<evidence type="ECO:0000256" key="1">
    <source>
        <dbReference type="ARBA" id="ARBA00022679"/>
    </source>
</evidence>
<dbReference type="GO" id="GO:0006633">
    <property type="term" value="P:fatty acid biosynthetic process"/>
    <property type="evidence" value="ECO:0007669"/>
    <property type="project" value="InterPro"/>
</dbReference>
<dbReference type="Gene3D" id="3.40.47.10">
    <property type="match status" value="2"/>
</dbReference>
<feature type="domain" description="Beta-ketoacyl-[acyl-carrier-protein] synthase III C-terminal" evidence="3">
    <location>
        <begin position="259"/>
        <end position="358"/>
    </location>
</feature>
<dbReference type="CDD" id="cd00830">
    <property type="entry name" value="KAS_III"/>
    <property type="match status" value="1"/>
</dbReference>
<evidence type="ECO:0000259" key="3">
    <source>
        <dbReference type="Pfam" id="PF08541"/>
    </source>
</evidence>
<proteinExistence type="predicted"/>
<keyword evidence="1" id="KW-0808">Transferase</keyword>
<dbReference type="InterPro" id="IPR013747">
    <property type="entry name" value="ACP_syn_III_C"/>
</dbReference>
<dbReference type="PANTHER" id="PTHR34069:SF2">
    <property type="entry name" value="BETA-KETOACYL-[ACYL-CARRIER-PROTEIN] SYNTHASE III"/>
    <property type="match status" value="1"/>
</dbReference>
<evidence type="ECO:0000256" key="2">
    <source>
        <dbReference type="ARBA" id="ARBA00023315"/>
    </source>
</evidence>
<dbReference type="Pfam" id="PF08541">
    <property type="entry name" value="ACP_syn_III_C"/>
    <property type="match status" value="1"/>
</dbReference>
<dbReference type="OrthoDB" id="5171393at2"/>
<dbReference type="Proteomes" id="UP000218831">
    <property type="component" value="Unassembled WGS sequence"/>
</dbReference>
<accession>A0A2A2GDY9</accession>
<dbReference type="RefSeq" id="WP_095605230.1">
    <property type="nucleotide sequence ID" value="NZ_NSKE01000002.1"/>
</dbReference>
<dbReference type="GO" id="GO:0044550">
    <property type="term" value="P:secondary metabolite biosynthetic process"/>
    <property type="evidence" value="ECO:0007669"/>
    <property type="project" value="TreeGrafter"/>
</dbReference>
<dbReference type="InterPro" id="IPR016039">
    <property type="entry name" value="Thiolase-like"/>
</dbReference>
<gene>
    <name evidence="5" type="ORF">CK503_02570</name>
</gene>
<keyword evidence="2" id="KW-0012">Acyltransferase</keyword>
<dbReference type="SUPFAM" id="SSF53901">
    <property type="entry name" value="Thiolase-like"/>
    <property type="match status" value="1"/>
</dbReference>
<dbReference type="EMBL" id="NSKE01000002">
    <property type="protein sequence ID" value="PAU95103.1"/>
    <property type="molecule type" value="Genomic_DNA"/>
</dbReference>
<dbReference type="InterPro" id="IPR013751">
    <property type="entry name" value="ACP_syn_III_N"/>
</dbReference>
<evidence type="ECO:0000313" key="5">
    <source>
        <dbReference type="EMBL" id="PAU95103.1"/>
    </source>
</evidence>
<dbReference type="Pfam" id="PF08545">
    <property type="entry name" value="ACP_syn_III"/>
    <property type="match status" value="1"/>
</dbReference>
<reference evidence="5 6" key="1">
    <citation type="submission" date="2017-08" db="EMBL/GenBank/DDBJ databases">
        <title>Aliifodinibius alkalisoli sp. nov., isolated from saline alkaline soil.</title>
        <authorList>
            <person name="Liu D."/>
            <person name="Zhang G."/>
        </authorList>
    </citation>
    <scope>NUCLEOTIDE SEQUENCE [LARGE SCALE GENOMIC DNA]</scope>
    <source>
        <strain evidence="5 6">WN023</strain>
    </source>
</reference>
<keyword evidence="6" id="KW-1185">Reference proteome</keyword>
<name>A0A2A2GDY9_9BACT</name>
<comment type="caution">
    <text evidence="5">The sequence shown here is derived from an EMBL/GenBank/DDBJ whole genome shotgun (WGS) entry which is preliminary data.</text>
</comment>
<dbReference type="PANTHER" id="PTHR34069">
    <property type="entry name" value="3-OXOACYL-[ACYL-CARRIER-PROTEIN] SYNTHASE 3"/>
    <property type="match status" value="1"/>
</dbReference>